<dbReference type="RefSeq" id="WP_016159494.1">
    <property type="nucleotide sequence ID" value="NZ_CABVLQ010000001.1"/>
</dbReference>
<accession>A0ABU1DUK4</accession>
<organism evidence="1 2">
    <name type="scientific">Escherichia ruysiae</name>
    <dbReference type="NCBI Taxonomy" id="2608867"/>
    <lineage>
        <taxon>Bacteria</taxon>
        <taxon>Pseudomonadati</taxon>
        <taxon>Pseudomonadota</taxon>
        <taxon>Gammaproteobacteria</taxon>
        <taxon>Enterobacterales</taxon>
        <taxon>Enterobacteriaceae</taxon>
        <taxon>Escherichia</taxon>
    </lineage>
</organism>
<dbReference type="Proteomes" id="UP001256818">
    <property type="component" value="Unassembled WGS sequence"/>
</dbReference>
<evidence type="ECO:0000313" key="1">
    <source>
        <dbReference type="EMBL" id="MDR4879689.1"/>
    </source>
</evidence>
<comment type="caution">
    <text evidence="1">The sequence shown here is derived from an EMBL/GenBank/DDBJ whole genome shotgun (WGS) entry which is preliminary data.</text>
</comment>
<sequence>MHQHAFLACLQLRKVINLHMCCNNLANRQARSRETQRALFYVKTDQTAG</sequence>
<gene>
    <name evidence="1" type="ORF">RGV86_15250</name>
</gene>
<proteinExistence type="predicted"/>
<evidence type="ECO:0000313" key="2">
    <source>
        <dbReference type="Proteomes" id="UP001256818"/>
    </source>
</evidence>
<keyword evidence="2" id="KW-1185">Reference proteome</keyword>
<reference evidence="1 2" key="1">
    <citation type="submission" date="2023-08" db="EMBL/GenBank/DDBJ databases">
        <title>Whole-Genome Sequencing and Taxonomic description of Escherichia ruysiae strains Isolated from a healthy canine fecal sample.</title>
        <authorList>
            <person name="Liang S."/>
            <person name="Mlaga K.D."/>
            <person name="Jospin G."/>
            <person name="Uttarwar R."/>
            <person name="Marfori Z."/>
            <person name="Alvarado N."/>
            <person name="Scarsella E."/>
            <person name="Ganz H."/>
            <person name="Dione N."/>
        </authorList>
    </citation>
    <scope>NUCLEOTIDE SEQUENCE [LARGE SCALE GENOMIC DNA]</scope>
    <source>
        <strain evidence="1 2">AB136</strain>
    </source>
</reference>
<name>A0ABU1DUK4_9ESCH</name>
<dbReference type="EMBL" id="JAVIWS010000001">
    <property type="protein sequence ID" value="MDR4879689.1"/>
    <property type="molecule type" value="Genomic_DNA"/>
</dbReference>
<dbReference type="GeneID" id="86862360"/>
<protein>
    <submittedName>
        <fullName evidence="1">Uncharacterized protein</fullName>
    </submittedName>
</protein>